<feature type="chain" id="PRO_5041300564" evidence="1">
    <location>
        <begin position="20"/>
        <end position="102"/>
    </location>
</feature>
<dbReference type="AlphaFoldDB" id="A0AA39G2J7"/>
<dbReference type="Proteomes" id="UP001168972">
    <property type="component" value="Unassembled WGS sequence"/>
</dbReference>
<feature type="signal peptide" evidence="1">
    <location>
        <begin position="1"/>
        <end position="19"/>
    </location>
</feature>
<dbReference type="EMBL" id="JAQQBR010000003">
    <property type="protein sequence ID" value="KAK0179584.1"/>
    <property type="molecule type" value="Genomic_DNA"/>
</dbReference>
<sequence>MNYLNFILLLSFGVSMVTAASRYIAIPIDNIDIIEVNPIAPSQRVSRQTEAYVPLVISNRPELENQEPRIERSSPILDYVDFGSQTGANGAFSWYADYPAHH</sequence>
<comment type="caution">
    <text evidence="2">The sequence shown here is derived from an EMBL/GenBank/DDBJ whole genome shotgun (WGS) entry which is preliminary data.</text>
</comment>
<reference evidence="2" key="2">
    <citation type="submission" date="2023-03" db="EMBL/GenBank/DDBJ databases">
        <authorList>
            <person name="Inwood S.N."/>
            <person name="Skelly J.G."/>
            <person name="Guhlin J."/>
            <person name="Harrop T.W.R."/>
            <person name="Goldson S.G."/>
            <person name="Dearden P.K."/>
        </authorList>
    </citation>
    <scope>NUCLEOTIDE SEQUENCE</scope>
    <source>
        <strain evidence="2">Lincoln</strain>
        <tissue evidence="2">Whole body</tissue>
    </source>
</reference>
<evidence type="ECO:0000313" key="2">
    <source>
        <dbReference type="EMBL" id="KAK0179584.1"/>
    </source>
</evidence>
<accession>A0AA39G2J7</accession>
<keyword evidence="1" id="KW-0732">Signal</keyword>
<evidence type="ECO:0000256" key="1">
    <source>
        <dbReference type="SAM" id="SignalP"/>
    </source>
</evidence>
<reference evidence="2" key="1">
    <citation type="journal article" date="2023" name="bioRxiv">
        <title>Scaffold-level genome assemblies of two parasitoid biocontrol wasps reveal the parthenogenesis mechanism and an associated novel virus.</title>
        <authorList>
            <person name="Inwood S."/>
            <person name="Skelly J."/>
            <person name="Guhlin J."/>
            <person name="Harrop T."/>
            <person name="Goldson S."/>
            <person name="Dearden P."/>
        </authorList>
    </citation>
    <scope>NUCLEOTIDE SEQUENCE</scope>
    <source>
        <strain evidence="2">Lincoln</strain>
        <tissue evidence="2">Whole body</tissue>
    </source>
</reference>
<organism evidence="2 3">
    <name type="scientific">Microctonus hyperodae</name>
    <name type="common">Parasitoid wasp</name>
    <dbReference type="NCBI Taxonomy" id="165561"/>
    <lineage>
        <taxon>Eukaryota</taxon>
        <taxon>Metazoa</taxon>
        <taxon>Ecdysozoa</taxon>
        <taxon>Arthropoda</taxon>
        <taxon>Hexapoda</taxon>
        <taxon>Insecta</taxon>
        <taxon>Pterygota</taxon>
        <taxon>Neoptera</taxon>
        <taxon>Endopterygota</taxon>
        <taxon>Hymenoptera</taxon>
        <taxon>Apocrita</taxon>
        <taxon>Ichneumonoidea</taxon>
        <taxon>Braconidae</taxon>
        <taxon>Euphorinae</taxon>
        <taxon>Microctonus</taxon>
    </lineage>
</organism>
<keyword evidence="3" id="KW-1185">Reference proteome</keyword>
<protein>
    <submittedName>
        <fullName evidence="2">Uncharacterized protein</fullName>
    </submittedName>
</protein>
<evidence type="ECO:0000313" key="3">
    <source>
        <dbReference type="Proteomes" id="UP001168972"/>
    </source>
</evidence>
<name>A0AA39G2J7_MICHY</name>
<gene>
    <name evidence="2" type="ORF">PV327_005323</name>
</gene>
<proteinExistence type="predicted"/>